<dbReference type="Proteomes" id="UP001531129">
    <property type="component" value="Unassembled WGS sequence"/>
</dbReference>
<comment type="caution">
    <text evidence="2">The sequence shown here is derived from an EMBL/GenBank/DDBJ whole genome shotgun (WGS) entry which is preliminary data.</text>
</comment>
<evidence type="ECO:0000256" key="1">
    <source>
        <dbReference type="SAM" id="MobiDB-lite"/>
    </source>
</evidence>
<organism evidence="2 3">
    <name type="scientific">Rhizobium aouanii</name>
    <dbReference type="NCBI Taxonomy" id="3118145"/>
    <lineage>
        <taxon>Bacteria</taxon>
        <taxon>Pseudomonadati</taxon>
        <taxon>Pseudomonadota</taxon>
        <taxon>Alphaproteobacteria</taxon>
        <taxon>Hyphomicrobiales</taxon>
        <taxon>Rhizobiaceae</taxon>
        <taxon>Rhizobium/Agrobacterium group</taxon>
        <taxon>Rhizobium</taxon>
    </lineage>
</organism>
<evidence type="ECO:0000313" key="3">
    <source>
        <dbReference type="Proteomes" id="UP001531129"/>
    </source>
</evidence>
<accession>A0ABU8CVM1</accession>
<sequence>MRNATKLLQSNAQALVAVTRNGIDWLNNPVNESRLGEAKGALGKELRRAAVEAAHLVEASTRPMAVAVFGASQVGKSHLISVLARTNDQLYAVFDGVSEPVSYINKINIDKGTESTGVVTRFTLRTAPAPAGFPVCLRLLSHTDIVKILANAYFFDGKPNTFPEREEIERHLDRFRGRTGGRADNGLRIEDVWDLQDYFKQYLSDSALTGKLGSFWLVAEQVFEALGVEELGDFFSLLWGEHKAITKLYVDLAGGLQKLGFASDAFVPLGAIDATDPAIISLVVVDGLNDIAAGSQQRLDIRTLAGAVASLPRSTVAALTAELWITVRDKPWDFFDHTDLLDFPGYRSRGLKAADIQAGEGDEGQSGLARYLALNPDMTLKTLLLRGKVEYLFQRYVAEQEITSMLLCSKPSNMDVDQLPQVVAKWISVTHGARPQDRPGKEVLLFFVLTMFDMHFEQKQSDESFGLAPRFEGRMKASLLDPFGNTPDTWVKSWTPGEPFRNTFLMRNPNIKNLQVFQFEGGREAAVRPDQEAFIDALKTAFCTVPAVGEHFTDAARAFDEMMKLNDGGAQYIAQNLAPVCDPMIKERQIAFRLQRLKARLHERLARYYVASDVSVRLTERRQAAEWIMDELYLCDEAQRFASFLRGLMLDSGRISDQLHAATLNRAVPVAQPAAGASPAEPAARQRPGIGRARPGAVSADTTVLPATGSASAAAAQASRERLLAEAAFAALVDNFYERADDPHFSRFAGMSADGIREVANELVSAARRVDLVSVLERQILRIAFVDRRDQMIDKASVAAEQVLNRFVSDFGTTVLLEKERPVVEVDGRARSVFAARPTAYDTLGIKLQPDRFRERYVDDWINAFYQAVESNALSDNGGGVDPLANAQLGDILQTLSENV</sequence>
<feature type="compositionally biased region" description="Low complexity" evidence="1">
    <location>
        <begin position="672"/>
        <end position="683"/>
    </location>
</feature>
<dbReference type="Pfam" id="PF10139">
    <property type="entry name" value="Virul_Fac"/>
    <property type="match status" value="1"/>
</dbReference>
<name>A0ABU8CVM1_9HYPH</name>
<dbReference type="RefSeq" id="WP_264399555.1">
    <property type="nucleotide sequence ID" value="NZ_JBAMYB010000024.1"/>
</dbReference>
<gene>
    <name evidence="2" type="ORF">V8Q02_31790</name>
</gene>
<dbReference type="InterPro" id="IPR017030">
    <property type="entry name" value="Vir_effector_SfrC"/>
</dbReference>
<dbReference type="EMBL" id="JBAMYC010000026">
    <property type="protein sequence ID" value="MEI1252546.1"/>
    <property type="molecule type" value="Genomic_DNA"/>
</dbReference>
<protein>
    <submittedName>
        <fullName evidence="2">Virulence factor</fullName>
    </submittedName>
</protein>
<dbReference type="PIRSF" id="PIRSF034586">
    <property type="entry name" value="Vir_effector_SfrC"/>
    <property type="match status" value="1"/>
</dbReference>
<evidence type="ECO:0000313" key="2">
    <source>
        <dbReference type="EMBL" id="MEI1252546.1"/>
    </source>
</evidence>
<reference evidence="2 3" key="1">
    <citation type="submission" date="2024-01" db="EMBL/GenBank/DDBJ databases">
        <title>Draft genome sequences of three bacterial strains isolated from Acacia saligna represent a potential new species within the genus Rhizobium.</title>
        <authorList>
            <person name="Tambong J.T."/>
            <person name="Mnasri B."/>
        </authorList>
    </citation>
    <scope>NUCLEOTIDE SEQUENCE [LARGE SCALE GENOMIC DNA]</scope>
    <source>
        <strain evidence="2 3">1AS12I</strain>
    </source>
</reference>
<proteinExistence type="predicted"/>
<keyword evidence="3" id="KW-1185">Reference proteome</keyword>
<feature type="region of interest" description="Disordered" evidence="1">
    <location>
        <begin position="672"/>
        <end position="698"/>
    </location>
</feature>